<dbReference type="EMBL" id="QGLE01000008">
    <property type="protein sequence ID" value="PWR21244.1"/>
    <property type="molecule type" value="Genomic_DNA"/>
</dbReference>
<name>A0A317E4E2_9PROT</name>
<comment type="caution">
    <text evidence="11">The sequence shown here is derived from an EMBL/GenBank/DDBJ whole genome shotgun (WGS) entry which is preliminary data.</text>
</comment>
<dbReference type="Pfam" id="PF00528">
    <property type="entry name" value="BPD_transp_1"/>
    <property type="match status" value="1"/>
</dbReference>
<dbReference type="GO" id="GO:0015031">
    <property type="term" value="P:protein transport"/>
    <property type="evidence" value="ECO:0007669"/>
    <property type="project" value="UniProtKB-KW"/>
</dbReference>
<dbReference type="PANTHER" id="PTHR43386">
    <property type="entry name" value="OLIGOPEPTIDE TRANSPORT SYSTEM PERMEASE PROTEIN APPC"/>
    <property type="match status" value="1"/>
</dbReference>
<dbReference type="Proteomes" id="UP000245461">
    <property type="component" value="Unassembled WGS sequence"/>
</dbReference>
<protein>
    <submittedName>
        <fullName evidence="11">Nickel ABC transporter permease</fullName>
    </submittedName>
</protein>
<dbReference type="InterPro" id="IPR025966">
    <property type="entry name" value="OppC_N"/>
</dbReference>
<evidence type="ECO:0000256" key="9">
    <source>
        <dbReference type="RuleBase" id="RU363032"/>
    </source>
</evidence>
<reference evidence="11 12" key="1">
    <citation type="submission" date="2018-05" db="EMBL/GenBank/DDBJ databases">
        <title>Zavarzinia sp. HR-AS.</title>
        <authorList>
            <person name="Lee Y."/>
            <person name="Jeon C.O."/>
        </authorList>
    </citation>
    <scope>NUCLEOTIDE SEQUENCE [LARGE SCALE GENOMIC DNA]</scope>
    <source>
        <strain evidence="11 12">HR-AS</strain>
    </source>
</reference>
<feature type="transmembrane region" description="Helical" evidence="9">
    <location>
        <begin position="196"/>
        <end position="225"/>
    </location>
</feature>
<dbReference type="SUPFAM" id="SSF161098">
    <property type="entry name" value="MetI-like"/>
    <property type="match status" value="1"/>
</dbReference>
<keyword evidence="7 9" id="KW-1133">Transmembrane helix</keyword>
<comment type="subcellular location">
    <subcellularLocation>
        <location evidence="1 9">Cell membrane</location>
        <topology evidence="1 9">Multi-pass membrane protein</topology>
    </subcellularLocation>
</comment>
<dbReference type="PANTHER" id="PTHR43386:SF1">
    <property type="entry name" value="D,D-DIPEPTIDE TRANSPORT SYSTEM PERMEASE PROTEIN DDPC-RELATED"/>
    <property type="match status" value="1"/>
</dbReference>
<keyword evidence="5" id="KW-0571">Peptide transport</keyword>
<gene>
    <name evidence="11" type="ORF">DKG74_14700</name>
</gene>
<dbReference type="Pfam" id="PF12911">
    <property type="entry name" value="OppC_N"/>
    <property type="match status" value="1"/>
</dbReference>
<keyword evidence="3" id="KW-1003">Cell membrane</keyword>
<dbReference type="OrthoDB" id="9774870at2"/>
<evidence type="ECO:0000256" key="7">
    <source>
        <dbReference type="ARBA" id="ARBA00022989"/>
    </source>
</evidence>
<dbReference type="InterPro" id="IPR050366">
    <property type="entry name" value="BP-dependent_transpt_permease"/>
</dbReference>
<dbReference type="GO" id="GO:0015833">
    <property type="term" value="P:peptide transport"/>
    <property type="evidence" value="ECO:0007669"/>
    <property type="project" value="UniProtKB-KW"/>
</dbReference>
<dbReference type="CDD" id="cd06261">
    <property type="entry name" value="TM_PBP2"/>
    <property type="match status" value="1"/>
</dbReference>
<evidence type="ECO:0000256" key="2">
    <source>
        <dbReference type="ARBA" id="ARBA00022448"/>
    </source>
</evidence>
<proteinExistence type="inferred from homology"/>
<feature type="transmembrane region" description="Helical" evidence="9">
    <location>
        <begin position="85"/>
        <end position="107"/>
    </location>
</feature>
<comment type="similarity">
    <text evidence="9">Belongs to the binding-protein-dependent transport system permease family.</text>
</comment>
<dbReference type="GO" id="GO:0055085">
    <property type="term" value="P:transmembrane transport"/>
    <property type="evidence" value="ECO:0007669"/>
    <property type="project" value="InterPro"/>
</dbReference>
<evidence type="ECO:0000256" key="4">
    <source>
        <dbReference type="ARBA" id="ARBA00022692"/>
    </source>
</evidence>
<keyword evidence="12" id="KW-1185">Reference proteome</keyword>
<evidence type="ECO:0000256" key="6">
    <source>
        <dbReference type="ARBA" id="ARBA00022927"/>
    </source>
</evidence>
<dbReference type="GO" id="GO:0005886">
    <property type="term" value="C:plasma membrane"/>
    <property type="evidence" value="ECO:0007669"/>
    <property type="project" value="UniProtKB-SubCell"/>
</dbReference>
<keyword evidence="8 9" id="KW-0472">Membrane</keyword>
<feature type="transmembrane region" description="Helical" evidence="9">
    <location>
        <begin position="21"/>
        <end position="40"/>
    </location>
</feature>
<evidence type="ECO:0000256" key="8">
    <source>
        <dbReference type="ARBA" id="ARBA00023136"/>
    </source>
</evidence>
<feature type="domain" description="ABC transmembrane type-1" evidence="10">
    <location>
        <begin position="79"/>
        <end position="268"/>
    </location>
</feature>
<dbReference type="InterPro" id="IPR035906">
    <property type="entry name" value="MetI-like_sf"/>
</dbReference>
<dbReference type="AlphaFoldDB" id="A0A317E4E2"/>
<dbReference type="RefSeq" id="WP_109906922.1">
    <property type="nucleotide sequence ID" value="NZ_QGLE01000008.1"/>
</dbReference>
<dbReference type="PROSITE" id="PS50928">
    <property type="entry name" value="ABC_TM1"/>
    <property type="match status" value="1"/>
</dbReference>
<evidence type="ECO:0000313" key="11">
    <source>
        <dbReference type="EMBL" id="PWR21244.1"/>
    </source>
</evidence>
<keyword evidence="6" id="KW-0653">Protein transport</keyword>
<evidence type="ECO:0000313" key="12">
    <source>
        <dbReference type="Proteomes" id="UP000245461"/>
    </source>
</evidence>
<dbReference type="Gene3D" id="1.10.3720.10">
    <property type="entry name" value="MetI-like"/>
    <property type="match status" value="1"/>
</dbReference>
<dbReference type="InterPro" id="IPR000515">
    <property type="entry name" value="MetI-like"/>
</dbReference>
<evidence type="ECO:0000256" key="5">
    <source>
        <dbReference type="ARBA" id="ARBA00022856"/>
    </source>
</evidence>
<evidence type="ECO:0000256" key="3">
    <source>
        <dbReference type="ARBA" id="ARBA00022475"/>
    </source>
</evidence>
<accession>A0A317E4E2</accession>
<evidence type="ECO:0000259" key="10">
    <source>
        <dbReference type="PROSITE" id="PS50928"/>
    </source>
</evidence>
<organism evidence="11 12">
    <name type="scientific">Zavarzinia aquatilis</name>
    <dbReference type="NCBI Taxonomy" id="2211142"/>
    <lineage>
        <taxon>Bacteria</taxon>
        <taxon>Pseudomonadati</taxon>
        <taxon>Pseudomonadota</taxon>
        <taxon>Alphaproteobacteria</taxon>
        <taxon>Rhodospirillales</taxon>
        <taxon>Zavarziniaceae</taxon>
        <taxon>Zavarzinia</taxon>
    </lineage>
</organism>
<feature type="transmembrane region" description="Helical" evidence="9">
    <location>
        <begin position="245"/>
        <end position="268"/>
    </location>
</feature>
<keyword evidence="2 9" id="KW-0813">Transport</keyword>
<keyword evidence="4 9" id="KW-0812">Transmembrane</keyword>
<evidence type="ECO:0000256" key="1">
    <source>
        <dbReference type="ARBA" id="ARBA00004651"/>
    </source>
</evidence>
<sequence length="279" mass="29698">MRAGSLRLPLRLGRRYPAFGLGLGVVGLWLLLALFAPLVAPFDPILQDGTIALQPPSPAHPFGTDNFGRDVLSRVIWGARIDLQIAFLGVIFPFLIGTVLGTVSGYFGGLVDTVFMRILDVVLAFPFLVLMLAIIAILGPGLASFYIAMAMVGWVSYARLIRAQVLVLRGADFIVAAKSLGFGPLRIMFRHLLPNAIAGSIVFSMSDAVLVLLNGAAVSYLGLGVQPPVAEWGVMVAEGQGFITTAWWMTTFPGLAIVTLALGFSLLADGLGDMLGVRE</sequence>